<dbReference type="EMBL" id="OU015566">
    <property type="protein sequence ID" value="CAG5107772.1"/>
    <property type="molecule type" value="Genomic_DNA"/>
</dbReference>
<organism evidence="1 2">
    <name type="scientific">Oikopleura dioica</name>
    <name type="common">Tunicate</name>
    <dbReference type="NCBI Taxonomy" id="34765"/>
    <lineage>
        <taxon>Eukaryota</taxon>
        <taxon>Metazoa</taxon>
        <taxon>Chordata</taxon>
        <taxon>Tunicata</taxon>
        <taxon>Appendicularia</taxon>
        <taxon>Copelata</taxon>
        <taxon>Oikopleuridae</taxon>
        <taxon>Oikopleura</taxon>
    </lineage>
</organism>
<dbReference type="InterPro" id="IPR040025">
    <property type="entry name" value="Znf622/Rei1/Reh1"/>
</dbReference>
<name>A0ABN7SU98_OIKDI</name>
<keyword evidence="2" id="KW-1185">Reference proteome</keyword>
<gene>
    <name evidence="1" type="ORF">OKIOD_LOCUS12245</name>
</gene>
<dbReference type="Proteomes" id="UP001158576">
    <property type="component" value="Chromosome 1"/>
</dbReference>
<proteinExistence type="predicted"/>
<dbReference type="SUPFAM" id="SSF57667">
    <property type="entry name" value="beta-beta-alpha zinc fingers"/>
    <property type="match status" value="1"/>
</dbReference>
<sequence length="73" mass="8503">MEVDSDYLNCRTCRVRFAESAAHRDHFKSEWHLYNIKRKVIKLAPISVEEFVERQLLSQGGSCVSSELGETDW</sequence>
<dbReference type="PANTHER" id="PTHR13182">
    <property type="entry name" value="ZINC FINGER PROTEIN 622"/>
    <property type="match status" value="1"/>
</dbReference>
<dbReference type="InterPro" id="IPR036236">
    <property type="entry name" value="Znf_C2H2_sf"/>
</dbReference>
<reference evidence="1 2" key="1">
    <citation type="submission" date="2021-04" db="EMBL/GenBank/DDBJ databases">
        <authorList>
            <person name="Bliznina A."/>
        </authorList>
    </citation>
    <scope>NUCLEOTIDE SEQUENCE [LARGE SCALE GENOMIC DNA]</scope>
</reference>
<protein>
    <submittedName>
        <fullName evidence="1">Oidioi.mRNA.OKI2018_I69.chr1.g3480.t2.cds</fullName>
    </submittedName>
</protein>
<accession>A0ABN7SU98</accession>
<dbReference type="PANTHER" id="PTHR13182:SF8">
    <property type="entry name" value="CYTOPLASMIC 60S SUBUNIT BIOGENESIS FACTOR ZNF622"/>
    <property type="match status" value="1"/>
</dbReference>
<evidence type="ECO:0000313" key="2">
    <source>
        <dbReference type="Proteomes" id="UP001158576"/>
    </source>
</evidence>
<evidence type="ECO:0000313" key="1">
    <source>
        <dbReference type="EMBL" id="CAG5107772.1"/>
    </source>
</evidence>